<dbReference type="Pfam" id="PF08459">
    <property type="entry name" value="UvrC_RNaseH_dom"/>
    <property type="match status" value="1"/>
</dbReference>
<reference evidence="10" key="1">
    <citation type="journal article" date="2010" name="ISME J.">
        <title>Metagenome of the Mediterranean deep chlorophyll maximum studied by direct and fosmid library 454 pyrosequencing.</title>
        <authorList>
            <person name="Ghai R."/>
            <person name="Martin-Cuadrado A.B."/>
            <person name="Molto A.G."/>
            <person name="Heredia I.G."/>
            <person name="Cabrera R."/>
            <person name="Martin J."/>
            <person name="Verdu M."/>
            <person name="Deschamps P."/>
            <person name="Moreira D."/>
            <person name="Lopez-Garcia P."/>
            <person name="Mira A."/>
            <person name="Rodriguez-Valera F."/>
        </authorList>
    </citation>
    <scope>NUCLEOTIDE SEQUENCE</scope>
</reference>
<keyword evidence="1 6" id="KW-0963">Cytoplasm</keyword>
<dbReference type="GO" id="GO:0009380">
    <property type="term" value="C:excinuclease repair complex"/>
    <property type="evidence" value="ECO:0007669"/>
    <property type="project" value="InterPro"/>
</dbReference>
<keyword evidence="5 6" id="KW-0234">DNA repair</keyword>
<dbReference type="Pfam" id="PF22920">
    <property type="entry name" value="UvrC_RNaseH"/>
    <property type="match status" value="1"/>
</dbReference>
<dbReference type="GO" id="GO:0006289">
    <property type="term" value="P:nucleotide-excision repair"/>
    <property type="evidence" value="ECO:0007669"/>
    <property type="project" value="UniProtKB-UniRule"/>
</dbReference>
<comment type="subunit">
    <text evidence="6">Interacts with UvrB in an incision complex.</text>
</comment>
<feature type="domain" description="GIY-YIG" evidence="8">
    <location>
        <begin position="12"/>
        <end position="90"/>
    </location>
</feature>
<evidence type="ECO:0000256" key="5">
    <source>
        <dbReference type="ARBA" id="ARBA00023204"/>
    </source>
</evidence>
<feature type="domain" description="UvrC family homology region profile" evidence="9">
    <location>
        <begin position="243"/>
        <end position="457"/>
    </location>
</feature>
<dbReference type="FunFam" id="3.40.1440.10:FF:000001">
    <property type="entry name" value="UvrABC system protein C"/>
    <property type="match status" value="1"/>
</dbReference>
<evidence type="ECO:0000259" key="7">
    <source>
        <dbReference type="PROSITE" id="PS50151"/>
    </source>
</evidence>
<dbReference type="GO" id="GO:0003677">
    <property type="term" value="F:DNA binding"/>
    <property type="evidence" value="ECO:0007669"/>
    <property type="project" value="UniProtKB-UniRule"/>
</dbReference>
<dbReference type="SUPFAM" id="SSF46600">
    <property type="entry name" value="C-terminal UvrC-binding domain of UvrB"/>
    <property type="match status" value="1"/>
</dbReference>
<dbReference type="PROSITE" id="PS50165">
    <property type="entry name" value="UVRC"/>
    <property type="match status" value="1"/>
</dbReference>
<comment type="subcellular location">
    <subcellularLocation>
        <location evidence="6">Cytoplasm</location>
    </subcellularLocation>
</comment>
<dbReference type="Pfam" id="PF01541">
    <property type="entry name" value="GIY-YIG"/>
    <property type="match status" value="1"/>
</dbReference>
<dbReference type="InterPro" id="IPR001943">
    <property type="entry name" value="UVR_dom"/>
</dbReference>
<evidence type="ECO:0000256" key="2">
    <source>
        <dbReference type="ARBA" id="ARBA00022763"/>
    </source>
</evidence>
<dbReference type="PROSITE" id="PS50151">
    <property type="entry name" value="UVR"/>
    <property type="match status" value="1"/>
</dbReference>
<dbReference type="CDD" id="cd10434">
    <property type="entry name" value="GIY-YIG_UvrC_Cho"/>
    <property type="match status" value="1"/>
</dbReference>
<name>D6PC38_9ARCH</name>
<dbReference type="PROSITE" id="PS50164">
    <property type="entry name" value="GIY_YIG"/>
    <property type="match status" value="1"/>
</dbReference>
<dbReference type="GO" id="GO:0009381">
    <property type="term" value="F:excinuclease ABC activity"/>
    <property type="evidence" value="ECO:0007669"/>
    <property type="project" value="UniProtKB-UniRule"/>
</dbReference>
<dbReference type="Gene3D" id="3.30.420.340">
    <property type="entry name" value="UvrC, RNAse H endonuclease domain"/>
    <property type="match status" value="1"/>
</dbReference>
<dbReference type="HAMAP" id="MF_00203">
    <property type="entry name" value="UvrC"/>
    <property type="match status" value="1"/>
</dbReference>
<dbReference type="Gene3D" id="1.10.150.20">
    <property type="entry name" value="5' to 3' exonuclease, C-terminal subdomain"/>
    <property type="match status" value="1"/>
</dbReference>
<dbReference type="Pfam" id="PF02151">
    <property type="entry name" value="UVR"/>
    <property type="match status" value="1"/>
</dbReference>
<dbReference type="SUPFAM" id="SSF82771">
    <property type="entry name" value="GIY-YIG endonuclease"/>
    <property type="match status" value="1"/>
</dbReference>
<keyword evidence="3 6" id="KW-0228">DNA excision</keyword>
<evidence type="ECO:0000256" key="3">
    <source>
        <dbReference type="ARBA" id="ARBA00022769"/>
    </source>
</evidence>
<accession>D6PC38</accession>
<dbReference type="InterPro" id="IPR004791">
    <property type="entry name" value="UvrC"/>
</dbReference>
<dbReference type="SMART" id="SM00278">
    <property type="entry name" value="HhH1"/>
    <property type="match status" value="2"/>
</dbReference>
<dbReference type="InterPro" id="IPR050066">
    <property type="entry name" value="UvrABC_protein_C"/>
</dbReference>
<dbReference type="InterPro" id="IPR036876">
    <property type="entry name" value="UVR_dom_sf"/>
</dbReference>
<gene>
    <name evidence="6" type="primary">uvrC</name>
</gene>
<dbReference type="InterPro" id="IPR000305">
    <property type="entry name" value="GIY-YIG_endonuc"/>
</dbReference>
<dbReference type="Pfam" id="PF00633">
    <property type="entry name" value="HHH"/>
    <property type="match status" value="1"/>
</dbReference>
<evidence type="ECO:0000256" key="4">
    <source>
        <dbReference type="ARBA" id="ARBA00022881"/>
    </source>
</evidence>
<dbReference type="InterPro" id="IPR035901">
    <property type="entry name" value="GIY-YIG_endonuc_sf"/>
</dbReference>
<dbReference type="PANTHER" id="PTHR30562:SF1">
    <property type="entry name" value="UVRABC SYSTEM PROTEIN C"/>
    <property type="match status" value="1"/>
</dbReference>
<evidence type="ECO:0000256" key="6">
    <source>
        <dbReference type="HAMAP-Rule" id="MF_00203"/>
    </source>
</evidence>
<keyword evidence="6" id="KW-0742">SOS response</keyword>
<dbReference type="InterPro" id="IPR038476">
    <property type="entry name" value="UvrC_RNase_H_dom_sf"/>
</dbReference>
<dbReference type="InterPro" id="IPR010994">
    <property type="entry name" value="RuvA_2-like"/>
</dbReference>
<dbReference type="SMART" id="SM00465">
    <property type="entry name" value="GIYc"/>
    <property type="match status" value="1"/>
</dbReference>
<sequence>MAVDAASIDLPASPGVYLFKTNEGRVLYVGKATRLNERIRSYFATNPDRQMIPELVARADDVECIVTTTPQEALILERQLIREHKPRFNSMLKDDKSYPYLVLTNEEFPRIMYTRHPPKKAHRWGPFPNAGAAKQVMQLLRRHFGIRDCKELLPQGCLAMHIGLCTGPCIDGTGYGEQVRAVKKILDGEATELLEELGGKMDQCSQEMQFERAGYYRDLIRSIRTTIGQHVVSSKLYRDCDAIGFAEQGDLAALVVLHADDGVVKGQEVWPYVHRGDIGETVSRFIAEHYLHRRPPRLLLTPTPLLDGLQSWLDERRGSAVEVRTPMRGDMVTLRTLADQNAEIQVTRLANKSSGSLEQRAADEAATLLNMEQMNHVVCFDMAQLQGDERVGASVVMRNGRPAKKEYRTYIVKGDAMDDLRMMSEVVERWLKRQEEWPDLLLLDGGETHLKTIRAMLDEHGVHDRFELAALAKREETLHRKGNDPIVLDRRGRIFVHARDEAHRFVNTFHRKRRKKSRLGDPLEDVLGLGAKKLQSLLRHFGGRQGINNASIEDLKTVPGIGPSLAERIHESLHR</sequence>
<comment type="similarity">
    <text evidence="6">Belongs to the UvrC family.</text>
</comment>
<evidence type="ECO:0000313" key="10">
    <source>
        <dbReference type="EMBL" id="ADD93289.1"/>
    </source>
</evidence>
<dbReference type="Gene3D" id="3.40.1440.10">
    <property type="entry name" value="GIY-YIG endonuclease"/>
    <property type="match status" value="1"/>
</dbReference>
<proteinExistence type="inferred from homology"/>
<dbReference type="InterPro" id="IPR000445">
    <property type="entry name" value="HhH_motif"/>
</dbReference>
<dbReference type="SUPFAM" id="SSF47781">
    <property type="entry name" value="RuvA domain 2-like"/>
    <property type="match status" value="1"/>
</dbReference>
<dbReference type="Gene3D" id="4.10.860.10">
    <property type="entry name" value="UVR domain"/>
    <property type="match status" value="1"/>
</dbReference>
<keyword evidence="4 6" id="KW-0267">Excision nuclease</keyword>
<organism evidence="10">
    <name type="scientific">uncultured archaeon MedDCM-OCT-S09-C13</name>
    <dbReference type="NCBI Taxonomy" id="743101"/>
    <lineage>
        <taxon>Archaea</taxon>
        <taxon>environmental samples</taxon>
    </lineage>
</organism>
<dbReference type="AlphaFoldDB" id="D6PC38"/>
<feature type="domain" description="UVR" evidence="7">
    <location>
        <begin position="191"/>
        <end position="226"/>
    </location>
</feature>
<dbReference type="InterPro" id="IPR047296">
    <property type="entry name" value="GIY-YIG_UvrC_Cho"/>
</dbReference>
<dbReference type="InterPro" id="IPR003583">
    <property type="entry name" value="Hlx-hairpin-Hlx_DNA-bd_motif"/>
</dbReference>
<dbReference type="PANTHER" id="PTHR30562">
    <property type="entry name" value="UVRC/OXIDOREDUCTASE"/>
    <property type="match status" value="1"/>
</dbReference>
<evidence type="ECO:0000256" key="1">
    <source>
        <dbReference type="ARBA" id="ARBA00022490"/>
    </source>
</evidence>
<dbReference type="NCBIfam" id="TIGR00194">
    <property type="entry name" value="uvrC"/>
    <property type="match status" value="1"/>
</dbReference>
<dbReference type="GO" id="GO:0009432">
    <property type="term" value="P:SOS response"/>
    <property type="evidence" value="ECO:0007669"/>
    <property type="project" value="UniProtKB-UniRule"/>
</dbReference>
<evidence type="ECO:0000259" key="8">
    <source>
        <dbReference type="PROSITE" id="PS50164"/>
    </source>
</evidence>
<dbReference type="EMBL" id="GU942975">
    <property type="protein sequence ID" value="ADD93289.1"/>
    <property type="molecule type" value="Genomic_DNA"/>
</dbReference>
<keyword evidence="2 6" id="KW-0227">DNA damage</keyword>
<dbReference type="InterPro" id="IPR001162">
    <property type="entry name" value="UvrC_RNase_H_dom"/>
</dbReference>
<dbReference type="GO" id="GO:0005737">
    <property type="term" value="C:cytoplasm"/>
    <property type="evidence" value="ECO:0007669"/>
    <property type="project" value="UniProtKB-SubCell"/>
</dbReference>
<evidence type="ECO:0000259" key="9">
    <source>
        <dbReference type="PROSITE" id="PS50165"/>
    </source>
</evidence>
<comment type="function">
    <text evidence="6">The UvrABC repair system catalyzes the recognition and processing of DNA lesions. UvrC both incises the 5' and 3' sides of the lesion. The N-terminal half is responsible for the 3' incision and the C-terminal half is responsible for the 5' incision.</text>
</comment>
<protein>
    <recommendedName>
        <fullName evidence="6">UvrABC system protein C</fullName>
        <shortName evidence="6">Protein UvrC</shortName>
    </recommendedName>
    <alternativeName>
        <fullName evidence="6">Excinuclease ABC subunit C</fullName>
    </alternativeName>
</protein>